<dbReference type="PANTHER" id="PTHR30008">
    <property type="entry name" value="EXODEOXYRIBONUCLEASE 7 LARGE SUBUNIT"/>
    <property type="match status" value="1"/>
</dbReference>
<keyword evidence="4 5" id="KW-0269">Exonuclease</keyword>
<comment type="subunit">
    <text evidence="5">Heterooligomer composed of large and small subunits.</text>
</comment>
<comment type="similarity">
    <text evidence="5 6">Belongs to the XseA family.</text>
</comment>
<dbReference type="EC" id="3.1.11.6" evidence="5"/>
<evidence type="ECO:0000256" key="6">
    <source>
        <dbReference type="RuleBase" id="RU004355"/>
    </source>
</evidence>
<gene>
    <name evidence="5 9" type="primary">xseA</name>
    <name evidence="9" type="ORF">QEH52_14990</name>
</gene>
<dbReference type="EMBL" id="JARXHW010000042">
    <property type="protein sequence ID" value="MDQ8208831.1"/>
    <property type="molecule type" value="Genomic_DNA"/>
</dbReference>
<dbReference type="CDD" id="cd04489">
    <property type="entry name" value="ExoVII_LU_OBF"/>
    <property type="match status" value="1"/>
</dbReference>
<reference evidence="9 10" key="1">
    <citation type="submission" date="2023-04" db="EMBL/GenBank/DDBJ databases">
        <title>A novel bacteria isolated from coastal sediment.</title>
        <authorList>
            <person name="Liu X.-J."/>
            <person name="Du Z.-J."/>
        </authorList>
    </citation>
    <scope>NUCLEOTIDE SEQUENCE [LARGE SCALE GENOMIC DNA]</scope>
    <source>
        <strain evidence="9 10">SDUM461003</strain>
    </source>
</reference>
<dbReference type="RefSeq" id="WP_308951533.1">
    <property type="nucleotide sequence ID" value="NZ_JARXHW010000042.1"/>
</dbReference>
<proteinExistence type="inferred from homology"/>
<evidence type="ECO:0000256" key="1">
    <source>
        <dbReference type="ARBA" id="ARBA00022490"/>
    </source>
</evidence>
<evidence type="ECO:0000313" key="10">
    <source>
        <dbReference type="Proteomes" id="UP001225316"/>
    </source>
</evidence>
<evidence type="ECO:0000259" key="7">
    <source>
        <dbReference type="Pfam" id="PF02601"/>
    </source>
</evidence>
<dbReference type="HAMAP" id="MF_00378">
    <property type="entry name" value="Exonuc_7_L"/>
    <property type="match status" value="1"/>
</dbReference>
<dbReference type="NCBIfam" id="TIGR00237">
    <property type="entry name" value="xseA"/>
    <property type="match status" value="1"/>
</dbReference>
<evidence type="ECO:0000256" key="5">
    <source>
        <dbReference type="HAMAP-Rule" id="MF_00378"/>
    </source>
</evidence>
<keyword evidence="2 5" id="KW-0540">Nuclease</keyword>
<dbReference type="Pfam" id="PF02601">
    <property type="entry name" value="Exonuc_VII_L"/>
    <property type="match status" value="1"/>
</dbReference>
<dbReference type="PANTHER" id="PTHR30008:SF0">
    <property type="entry name" value="EXODEOXYRIBONUCLEASE 7 LARGE SUBUNIT"/>
    <property type="match status" value="1"/>
</dbReference>
<protein>
    <recommendedName>
        <fullName evidence="5">Exodeoxyribonuclease 7 large subunit</fullName>
        <ecNumber evidence="5">3.1.11.6</ecNumber>
    </recommendedName>
    <alternativeName>
        <fullName evidence="5">Exodeoxyribonuclease VII large subunit</fullName>
        <shortName evidence="5">Exonuclease VII large subunit</shortName>
    </alternativeName>
</protein>
<sequence length="451" mass="50485">MLNNLLPPTADQVLKVTALTRLIKGQLEENFSRVWVQGEISNLRKQSSGHIYFSLKDAGSQLPCALFARDAARQDFELKDGMEVQLLGDISVFEPHGRYQLIAKVAIQSGQGRLQMEFERLKRKLAAEGLFDAERKQALPALPRKIAVITSPTGAAVRDFLRILRRREFAGEIVILPSKVQGQGTAQEVTNMLEYAGASQGFDLVVLTRGGGSIEDLWAFNKEQVARAVADCPIPVISAIGHEIDTVLTDYAADQRAETPSGAAELISSLYIEARARYEDARSDLNTWVDHYISEKKTQLRELDAQMRIIAPDRKVQHFGMQLDDLENRLSRNLSRRITNEQQALARYAQRIAEQHPKTRLGIADQHLTNSARRLKRATAQATAQKKEKLEALQHRLDNGSLQASLQRGYAVVQNSKGKIIDRAALAEKEPTLKARFIDGEIQLRTEPHNK</sequence>
<feature type="domain" description="OB-fold nucleic acid binding" evidence="8">
    <location>
        <begin position="14"/>
        <end position="104"/>
    </location>
</feature>
<feature type="domain" description="Exonuclease VII large subunit C-terminal" evidence="7">
    <location>
        <begin position="130"/>
        <end position="444"/>
    </location>
</feature>
<keyword evidence="1 5" id="KW-0963">Cytoplasm</keyword>
<comment type="caution">
    <text evidence="9">The sequence shown here is derived from an EMBL/GenBank/DDBJ whole genome shotgun (WGS) entry which is preliminary data.</text>
</comment>
<accession>A0ABU1AXF1</accession>
<organism evidence="9 10">
    <name type="scientific">Thalassobacterium maritimum</name>
    <dbReference type="NCBI Taxonomy" id="3041265"/>
    <lineage>
        <taxon>Bacteria</taxon>
        <taxon>Pseudomonadati</taxon>
        <taxon>Verrucomicrobiota</taxon>
        <taxon>Opitutia</taxon>
        <taxon>Puniceicoccales</taxon>
        <taxon>Coraliomargaritaceae</taxon>
        <taxon>Thalassobacterium</taxon>
    </lineage>
</organism>
<evidence type="ECO:0000313" key="9">
    <source>
        <dbReference type="EMBL" id="MDQ8208831.1"/>
    </source>
</evidence>
<evidence type="ECO:0000256" key="4">
    <source>
        <dbReference type="ARBA" id="ARBA00022839"/>
    </source>
</evidence>
<dbReference type="InterPro" id="IPR003753">
    <property type="entry name" value="Exonuc_VII_L"/>
</dbReference>
<evidence type="ECO:0000256" key="3">
    <source>
        <dbReference type="ARBA" id="ARBA00022801"/>
    </source>
</evidence>
<dbReference type="Pfam" id="PF13742">
    <property type="entry name" value="tRNA_anti_2"/>
    <property type="match status" value="1"/>
</dbReference>
<dbReference type="GO" id="GO:0008855">
    <property type="term" value="F:exodeoxyribonuclease VII activity"/>
    <property type="evidence" value="ECO:0007669"/>
    <property type="project" value="UniProtKB-EC"/>
</dbReference>
<keyword evidence="10" id="KW-1185">Reference proteome</keyword>
<comment type="catalytic activity">
    <reaction evidence="5 6">
        <text>Exonucleolytic cleavage in either 5'- to 3'- or 3'- to 5'-direction to yield nucleoside 5'-phosphates.</text>
        <dbReference type="EC" id="3.1.11.6"/>
    </reaction>
</comment>
<dbReference type="InterPro" id="IPR025824">
    <property type="entry name" value="OB-fold_nuc-bd_dom"/>
</dbReference>
<dbReference type="Proteomes" id="UP001225316">
    <property type="component" value="Unassembled WGS sequence"/>
</dbReference>
<name>A0ABU1AXF1_9BACT</name>
<evidence type="ECO:0000256" key="2">
    <source>
        <dbReference type="ARBA" id="ARBA00022722"/>
    </source>
</evidence>
<evidence type="ECO:0000259" key="8">
    <source>
        <dbReference type="Pfam" id="PF13742"/>
    </source>
</evidence>
<dbReference type="InterPro" id="IPR020579">
    <property type="entry name" value="Exonuc_VII_lsu_C"/>
</dbReference>
<comment type="function">
    <text evidence="5">Bidirectionally degrades single-stranded DNA into large acid-insoluble oligonucleotides, which are then degraded further into small acid-soluble oligonucleotides.</text>
</comment>
<comment type="subcellular location">
    <subcellularLocation>
        <location evidence="5 6">Cytoplasm</location>
    </subcellularLocation>
</comment>
<keyword evidence="3 5" id="KW-0378">Hydrolase</keyword>